<evidence type="ECO:0000256" key="2">
    <source>
        <dbReference type="ARBA" id="ARBA00023002"/>
    </source>
</evidence>
<dbReference type="PANTHER" id="PTHR11474:SF125">
    <property type="entry name" value="N-ACETYL-6-HYDROXYTRYPTOPHAN OXIDASE IVOB-RELATED"/>
    <property type="match status" value="1"/>
</dbReference>
<dbReference type="GO" id="GO:0046872">
    <property type="term" value="F:metal ion binding"/>
    <property type="evidence" value="ECO:0007669"/>
    <property type="project" value="UniProtKB-KW"/>
</dbReference>
<protein>
    <submittedName>
        <fullName evidence="5">Tyrosinase central domain protein</fullName>
    </submittedName>
</protein>
<name>A0A8H6IWA6_9PEZI</name>
<feature type="domain" description="Tyrosinase copper-binding" evidence="4">
    <location>
        <begin position="126"/>
        <end position="143"/>
    </location>
</feature>
<dbReference type="PROSITE" id="PS00497">
    <property type="entry name" value="TYROSINASE_1"/>
    <property type="match status" value="1"/>
</dbReference>
<comment type="caution">
    <text evidence="5">The sequence shown here is derived from an EMBL/GenBank/DDBJ whole genome shotgun (WGS) entry which is preliminary data.</text>
</comment>
<dbReference type="InterPro" id="IPR008922">
    <property type="entry name" value="Di-copper_centre_dom_sf"/>
</dbReference>
<proteinExistence type="predicted"/>
<keyword evidence="2" id="KW-0560">Oxidoreductase</keyword>
<dbReference type="PANTHER" id="PTHR11474">
    <property type="entry name" value="TYROSINASE FAMILY MEMBER"/>
    <property type="match status" value="1"/>
</dbReference>
<dbReference type="InterPro" id="IPR050316">
    <property type="entry name" value="Tyrosinase/Hemocyanin"/>
</dbReference>
<keyword evidence="1" id="KW-0479">Metal-binding</keyword>
<dbReference type="SUPFAM" id="SSF48056">
    <property type="entry name" value="Di-copper centre-containing domain"/>
    <property type="match status" value="1"/>
</dbReference>
<dbReference type="InterPro" id="IPR002227">
    <property type="entry name" value="Tyrosinase_Cu-bd"/>
</dbReference>
<dbReference type="Pfam" id="PF00264">
    <property type="entry name" value="Tyrosinase"/>
    <property type="match status" value="1"/>
</dbReference>
<evidence type="ECO:0000313" key="6">
    <source>
        <dbReference type="Proteomes" id="UP000652219"/>
    </source>
</evidence>
<evidence type="ECO:0000313" key="5">
    <source>
        <dbReference type="EMBL" id="KAF6802077.1"/>
    </source>
</evidence>
<organism evidence="5 6">
    <name type="scientific">Colletotrichum sojae</name>
    <dbReference type="NCBI Taxonomy" id="2175907"/>
    <lineage>
        <taxon>Eukaryota</taxon>
        <taxon>Fungi</taxon>
        <taxon>Dikarya</taxon>
        <taxon>Ascomycota</taxon>
        <taxon>Pezizomycotina</taxon>
        <taxon>Sordariomycetes</taxon>
        <taxon>Hypocreomycetidae</taxon>
        <taxon>Glomerellales</taxon>
        <taxon>Glomerellaceae</taxon>
        <taxon>Colletotrichum</taxon>
        <taxon>Colletotrichum orchidearum species complex</taxon>
    </lineage>
</organism>
<dbReference type="Gene3D" id="1.10.1280.10">
    <property type="entry name" value="Di-copper center containing domain from catechol oxidase"/>
    <property type="match status" value="1"/>
</dbReference>
<evidence type="ECO:0000256" key="3">
    <source>
        <dbReference type="SAM" id="SignalP"/>
    </source>
</evidence>
<evidence type="ECO:0000259" key="4">
    <source>
        <dbReference type="PROSITE" id="PS00497"/>
    </source>
</evidence>
<accession>A0A8H6IWA6</accession>
<dbReference type="GO" id="GO:0016491">
    <property type="term" value="F:oxidoreductase activity"/>
    <property type="evidence" value="ECO:0007669"/>
    <property type="project" value="UniProtKB-KW"/>
</dbReference>
<gene>
    <name evidence="5" type="ORF">CSOJ01_11852</name>
</gene>
<reference evidence="5 6" key="1">
    <citation type="journal article" date="2020" name="Phytopathology">
        <title>Genome Sequence Resources of Colletotrichum truncatum, C. plurivorum, C. musicola, and C. sojae: Four Species Pathogenic to Soybean (Glycine max).</title>
        <authorList>
            <person name="Rogerio F."/>
            <person name="Boufleur T.R."/>
            <person name="Ciampi-Guillardi M."/>
            <person name="Sukno S.A."/>
            <person name="Thon M.R."/>
            <person name="Massola Junior N.S."/>
            <person name="Baroncelli R."/>
        </authorList>
    </citation>
    <scope>NUCLEOTIDE SEQUENCE [LARGE SCALE GENOMIC DNA]</scope>
    <source>
        <strain evidence="5 6">LFN0009</strain>
    </source>
</reference>
<feature type="signal peptide" evidence="3">
    <location>
        <begin position="1"/>
        <end position="21"/>
    </location>
</feature>
<dbReference type="Proteomes" id="UP000652219">
    <property type="component" value="Unassembled WGS sequence"/>
</dbReference>
<dbReference type="AlphaFoldDB" id="A0A8H6IWA6"/>
<evidence type="ECO:0000256" key="1">
    <source>
        <dbReference type="ARBA" id="ARBA00022723"/>
    </source>
</evidence>
<keyword evidence="6" id="KW-1185">Reference proteome</keyword>
<sequence length="406" mass="44664">MGLLKHCLALLAAGNAVFTAAAPGSHNFSQAAIDNGDALSQLAADALRAAQALNQGLGINSTCSPDKVQVRKEWRNIPAEERKAFIAAVQCLQVSPSSLDTVAMPAAKSMYDDFVLIHLNQTSRIHVTANFLLWHRFFTWTYEQKLRSVCGYEGTFPYWDWSLDVEDPAKSPVFDGSETSMGGNGAFFPHEGMQILQTRSNTTVKLQPGSGGGCVESGPFANMTVHVGPRLLWQYGSPTTTSSEVPTDDHPRCLRRDLNKHIAQRYNSFRNVTSLVLENDNIEWFQAVFQGDDRYVSGEELGAHGGGHYTIGGDPGSDPFISPGEPAFYLHHAQVDRVYWIWQMQDFVNRQGLLKTVFGTETLQNNPPSRNVTVEDTVDISPLGGPAKLRDLMSTIGGSPFCYVYE</sequence>
<dbReference type="EMBL" id="WIGN01000287">
    <property type="protein sequence ID" value="KAF6802077.1"/>
    <property type="molecule type" value="Genomic_DNA"/>
</dbReference>
<feature type="chain" id="PRO_5034602473" evidence="3">
    <location>
        <begin position="22"/>
        <end position="406"/>
    </location>
</feature>
<dbReference type="PRINTS" id="PR00092">
    <property type="entry name" value="TYROSINASE"/>
</dbReference>
<keyword evidence="3" id="KW-0732">Signal</keyword>